<reference evidence="2" key="1">
    <citation type="journal article" date="2019" name="Int. J. Syst. Evol. Microbiol.">
        <title>The Global Catalogue of Microorganisms (GCM) 10K type strain sequencing project: providing services to taxonomists for standard genome sequencing and annotation.</title>
        <authorList>
            <consortium name="The Broad Institute Genomics Platform"/>
            <consortium name="The Broad Institute Genome Sequencing Center for Infectious Disease"/>
            <person name="Wu L."/>
            <person name="Ma J."/>
        </authorList>
    </citation>
    <scope>NUCLEOTIDE SEQUENCE [LARGE SCALE GENOMIC DNA]</scope>
    <source>
        <strain evidence="2">JCM 16014</strain>
    </source>
</reference>
<dbReference type="EMBL" id="BAAAQN010000003">
    <property type="protein sequence ID" value="GAA2015363.1"/>
    <property type="molecule type" value="Genomic_DNA"/>
</dbReference>
<organism evidence="1 2">
    <name type="scientific">Catenulispora yoronensis</name>
    <dbReference type="NCBI Taxonomy" id="450799"/>
    <lineage>
        <taxon>Bacteria</taxon>
        <taxon>Bacillati</taxon>
        <taxon>Actinomycetota</taxon>
        <taxon>Actinomycetes</taxon>
        <taxon>Catenulisporales</taxon>
        <taxon>Catenulisporaceae</taxon>
        <taxon>Catenulispora</taxon>
    </lineage>
</organism>
<proteinExistence type="predicted"/>
<protein>
    <submittedName>
        <fullName evidence="1">Uncharacterized protein</fullName>
    </submittedName>
</protein>
<comment type="caution">
    <text evidence="1">The sequence shown here is derived from an EMBL/GenBank/DDBJ whole genome shotgun (WGS) entry which is preliminary data.</text>
</comment>
<dbReference type="Proteomes" id="UP001500751">
    <property type="component" value="Unassembled WGS sequence"/>
</dbReference>
<dbReference type="RefSeq" id="WP_344664122.1">
    <property type="nucleotide sequence ID" value="NZ_BAAAQN010000003.1"/>
</dbReference>
<gene>
    <name evidence="1" type="ORF">GCM10009839_08280</name>
</gene>
<keyword evidence="2" id="KW-1185">Reference proteome</keyword>
<evidence type="ECO:0000313" key="1">
    <source>
        <dbReference type="EMBL" id="GAA2015363.1"/>
    </source>
</evidence>
<accession>A0ABP5F3T5</accession>
<name>A0ABP5F3T5_9ACTN</name>
<evidence type="ECO:0000313" key="2">
    <source>
        <dbReference type="Proteomes" id="UP001500751"/>
    </source>
</evidence>
<sequence>MVKTMLKAGDRLAARFLPKAEASACTPGTSWLTNCYCADRGNHTGERYCDYHWIDSGCNEHVVYGDPQGPC</sequence>